<name>A0A7C4ELH6_9BACT</name>
<feature type="domain" description="Endoribonuclease L-PSP/chorismate mutase-like" evidence="1">
    <location>
        <begin position="7"/>
        <end position="139"/>
    </location>
</feature>
<reference evidence="2" key="1">
    <citation type="journal article" date="2020" name="mSystems">
        <title>Genome- and Community-Level Interaction Insights into Carbon Utilization and Element Cycling Functions of Hydrothermarchaeota in Hydrothermal Sediment.</title>
        <authorList>
            <person name="Zhou Z."/>
            <person name="Liu Y."/>
            <person name="Xu W."/>
            <person name="Pan J."/>
            <person name="Luo Z.H."/>
            <person name="Li M."/>
        </authorList>
    </citation>
    <scope>NUCLEOTIDE SEQUENCE [LARGE SCALE GENOMIC DNA]</scope>
    <source>
        <strain evidence="2">SpSt-788</strain>
    </source>
</reference>
<dbReference type="CDD" id="cd02199">
    <property type="entry name" value="YjgF_YER057c_UK114_like_1"/>
    <property type="match status" value="1"/>
</dbReference>
<dbReference type="Gene3D" id="3.30.1330.40">
    <property type="entry name" value="RutC-like"/>
    <property type="match status" value="1"/>
</dbReference>
<dbReference type="PANTHER" id="PTHR43760:SF1">
    <property type="entry name" value="ENDORIBONUCLEASE L-PSP_CHORISMATE MUTASE-LIKE DOMAIN-CONTAINING PROTEIN"/>
    <property type="match status" value="1"/>
</dbReference>
<dbReference type="SUPFAM" id="SSF55298">
    <property type="entry name" value="YjgF-like"/>
    <property type="match status" value="1"/>
</dbReference>
<dbReference type="Pfam" id="PF14588">
    <property type="entry name" value="YjgF_endoribonc"/>
    <property type="match status" value="1"/>
</dbReference>
<dbReference type="InterPro" id="IPR035959">
    <property type="entry name" value="RutC-like_sf"/>
</dbReference>
<dbReference type="EMBL" id="DTHO01000042">
    <property type="protein sequence ID" value="HGG99585.1"/>
    <property type="molecule type" value="Genomic_DNA"/>
</dbReference>
<dbReference type="PANTHER" id="PTHR43760">
    <property type="entry name" value="ENDORIBONUCLEASE-RELATED"/>
    <property type="match status" value="1"/>
</dbReference>
<dbReference type="AlphaFoldDB" id="A0A7C4ELH6"/>
<protein>
    <submittedName>
        <fullName evidence="2">RidA family protein</fullName>
    </submittedName>
</protein>
<dbReference type="InterPro" id="IPR013813">
    <property type="entry name" value="Endoribo_LPSP/chorism_mut-like"/>
</dbReference>
<accession>A0A7C4ELH6</accession>
<evidence type="ECO:0000313" key="2">
    <source>
        <dbReference type="EMBL" id="HGG99585.1"/>
    </source>
</evidence>
<gene>
    <name evidence="2" type="ORF">ENV75_03930</name>
</gene>
<comment type="caution">
    <text evidence="2">The sequence shown here is derived from an EMBL/GenBank/DDBJ whole genome shotgun (WGS) entry which is preliminary data.</text>
</comment>
<sequence>MDAEKILTELGYTLPSTVKPAGSYIPALKVGNFLFLSGILPLREGNVLKKGKVGKDLSIEEAQQEAIRVVLNALAIVKDFLGNLENVKQCVKITGYIASAKDFTEQPKVLNPASELMTEIFGERGKHCRVAVGVYNLPFDAAVEMDFIFEVK</sequence>
<proteinExistence type="predicted"/>
<organism evidence="2">
    <name type="scientific">Thermodesulfovibrio aggregans</name>
    <dbReference type="NCBI Taxonomy" id="86166"/>
    <lineage>
        <taxon>Bacteria</taxon>
        <taxon>Pseudomonadati</taxon>
        <taxon>Nitrospirota</taxon>
        <taxon>Thermodesulfovibrionia</taxon>
        <taxon>Thermodesulfovibrionales</taxon>
        <taxon>Thermodesulfovibrionaceae</taxon>
        <taxon>Thermodesulfovibrio</taxon>
    </lineage>
</organism>
<evidence type="ECO:0000259" key="1">
    <source>
        <dbReference type="Pfam" id="PF14588"/>
    </source>
</evidence>